<dbReference type="InterPro" id="IPR033954">
    <property type="entry name" value="DiS-bond_Isoase_DsbC/G"/>
</dbReference>
<dbReference type="SUPFAM" id="SSF52833">
    <property type="entry name" value="Thioredoxin-like"/>
    <property type="match status" value="1"/>
</dbReference>
<dbReference type="Proteomes" id="UP000218627">
    <property type="component" value="Unassembled WGS sequence"/>
</dbReference>
<dbReference type="Pfam" id="PF13098">
    <property type="entry name" value="Thioredoxin_2"/>
    <property type="match status" value="1"/>
</dbReference>
<dbReference type="CDD" id="cd03020">
    <property type="entry name" value="DsbA_DsbC_DsbG"/>
    <property type="match status" value="1"/>
</dbReference>
<gene>
    <name evidence="2" type="ORF">SAMN06265353_1611</name>
</gene>
<reference evidence="3" key="1">
    <citation type="submission" date="2017-09" db="EMBL/GenBank/DDBJ databases">
        <authorList>
            <person name="Varghese N."/>
            <person name="Submissions S."/>
        </authorList>
    </citation>
    <scope>NUCLEOTIDE SEQUENCE [LARGE SCALE GENOMIC DNA]</scope>
    <source>
        <strain evidence="3">DSM 2913</strain>
    </source>
</reference>
<dbReference type="InterPro" id="IPR012336">
    <property type="entry name" value="Thioredoxin-like_fold"/>
</dbReference>
<name>A0A285P5Q0_9AQUI</name>
<protein>
    <submittedName>
        <fullName evidence="2">Protein disulfide-isomerase/thiol:disulfide interchange protein DsbC</fullName>
    </submittedName>
</protein>
<dbReference type="RefSeq" id="WP_096603230.1">
    <property type="nucleotide sequence ID" value="NZ_OBEN01000012.1"/>
</dbReference>
<dbReference type="GO" id="GO:0016853">
    <property type="term" value="F:isomerase activity"/>
    <property type="evidence" value="ECO:0007669"/>
    <property type="project" value="UniProtKB-KW"/>
</dbReference>
<proteinExistence type="predicted"/>
<dbReference type="AlphaFoldDB" id="A0A285P5Q0"/>
<dbReference type="EMBL" id="OBEN01000012">
    <property type="protein sequence ID" value="SNZ16493.1"/>
    <property type="molecule type" value="Genomic_DNA"/>
</dbReference>
<keyword evidence="3" id="KW-1185">Reference proteome</keyword>
<dbReference type="OrthoDB" id="9800545at2"/>
<keyword evidence="2" id="KW-0413">Isomerase</keyword>
<dbReference type="InterPro" id="IPR051470">
    <property type="entry name" value="Thiol:disulfide_interchange"/>
</dbReference>
<sequence>MLVFALIVLLLVPVFSADLYSEFVKEQVKEIPLNKAVIVGSGSKKLITFINPDCPHCRQEWRELRPYLHKLKIYVFLLPFKKFPESYPKAFYIACSKNRLKALDEVLSGKFDGKPPKVKECSLVYEHIKIAQNLGVQSTPYNIVLKNYKVIEGYNPNLLTELGF</sequence>
<evidence type="ECO:0000313" key="2">
    <source>
        <dbReference type="EMBL" id="SNZ16493.1"/>
    </source>
</evidence>
<organism evidence="2 3">
    <name type="scientific">Hydrogenobacter hydrogenophilus</name>
    <dbReference type="NCBI Taxonomy" id="35835"/>
    <lineage>
        <taxon>Bacteria</taxon>
        <taxon>Pseudomonadati</taxon>
        <taxon>Aquificota</taxon>
        <taxon>Aquificia</taxon>
        <taxon>Aquificales</taxon>
        <taxon>Aquificaceae</taxon>
        <taxon>Hydrogenobacter</taxon>
    </lineage>
</organism>
<evidence type="ECO:0000313" key="3">
    <source>
        <dbReference type="Proteomes" id="UP000218627"/>
    </source>
</evidence>
<feature type="domain" description="Thioredoxin-like fold" evidence="1">
    <location>
        <begin position="40"/>
        <end position="156"/>
    </location>
</feature>
<dbReference type="Gene3D" id="3.40.30.10">
    <property type="entry name" value="Glutaredoxin"/>
    <property type="match status" value="1"/>
</dbReference>
<evidence type="ECO:0000259" key="1">
    <source>
        <dbReference type="Pfam" id="PF13098"/>
    </source>
</evidence>
<dbReference type="PANTHER" id="PTHR35272:SF3">
    <property type="entry name" value="THIOL:DISULFIDE INTERCHANGE PROTEIN DSBC"/>
    <property type="match status" value="1"/>
</dbReference>
<dbReference type="PANTHER" id="PTHR35272">
    <property type="entry name" value="THIOL:DISULFIDE INTERCHANGE PROTEIN DSBC-RELATED"/>
    <property type="match status" value="1"/>
</dbReference>
<accession>A0A285P5Q0</accession>
<dbReference type="InterPro" id="IPR036249">
    <property type="entry name" value="Thioredoxin-like_sf"/>
</dbReference>